<keyword evidence="6" id="KW-1185">Reference proteome</keyword>
<dbReference type="PROSITE" id="PS51257">
    <property type="entry name" value="PROKAR_LIPOPROTEIN"/>
    <property type="match status" value="1"/>
</dbReference>
<evidence type="ECO:0000259" key="4">
    <source>
        <dbReference type="Pfam" id="PF17479"/>
    </source>
</evidence>
<dbReference type="RefSeq" id="WP_170209516.1">
    <property type="nucleotide sequence ID" value="NZ_JBHTGQ010000020.1"/>
</dbReference>
<dbReference type="Pfam" id="PF17479">
    <property type="entry name" value="DUF3048_C"/>
    <property type="match status" value="1"/>
</dbReference>
<gene>
    <name evidence="5" type="ORF">ACFQWB_09400</name>
</gene>
<feature type="domain" description="DUF3048" evidence="4">
    <location>
        <begin position="240"/>
        <end position="346"/>
    </location>
</feature>
<feature type="region of interest" description="Disordered" evidence="1">
    <location>
        <begin position="27"/>
        <end position="51"/>
    </location>
</feature>
<proteinExistence type="predicted"/>
<dbReference type="InterPro" id="IPR035328">
    <property type="entry name" value="DUF3048_C"/>
</dbReference>
<dbReference type="InterPro" id="IPR023158">
    <property type="entry name" value="YerB-like_sf"/>
</dbReference>
<keyword evidence="2" id="KW-0732">Signal</keyword>
<dbReference type="EMBL" id="JBHTGQ010000020">
    <property type="protein sequence ID" value="MFC7750142.1"/>
    <property type="molecule type" value="Genomic_DNA"/>
</dbReference>
<evidence type="ECO:0000313" key="6">
    <source>
        <dbReference type="Proteomes" id="UP001596528"/>
    </source>
</evidence>
<sequence>MNKDSRWWKVGLAAWLVALTAAGCGGQAADEPVPAPSALPSAAPSASLAPSPTPEPFAFPLTGLGSPTAVRDRPIMVMIENSPAARPQTGLDEADIVYEILAEGEITRFAAFFQSKSPEVIGPVRSIRPYYVELGEGWDAVLVHAGWSPAAITRIKQRGLNHFDQVYGDDRYYWRDKSRKAPHNLYTSIAKIREGIAAKKYRQEWKTPPLPAFAKPGGSLAASASPEGPSTVRSAARTDIPYIGGYDVAYEYDAATGLYGRLMEGKPHKDARSDRQLTAANVLILETKHVVLDKEGRRDVDLDGPGKGMWLAEGQAREIKWARKDGILRASIDGREIALKPGTTWVQIVPAGTAYSVQ</sequence>
<protein>
    <submittedName>
        <fullName evidence="5">DUF3048 domain-containing protein</fullName>
    </submittedName>
</protein>
<evidence type="ECO:0000313" key="5">
    <source>
        <dbReference type="EMBL" id="MFC7750142.1"/>
    </source>
</evidence>
<feature type="signal peptide" evidence="2">
    <location>
        <begin position="1"/>
        <end position="28"/>
    </location>
</feature>
<dbReference type="InterPro" id="IPR021416">
    <property type="entry name" value="DUF3048_N"/>
</dbReference>
<evidence type="ECO:0000256" key="2">
    <source>
        <dbReference type="SAM" id="SignalP"/>
    </source>
</evidence>
<dbReference type="Pfam" id="PF11258">
    <property type="entry name" value="DUF3048"/>
    <property type="match status" value="1"/>
</dbReference>
<feature type="compositionally biased region" description="Low complexity" evidence="1">
    <location>
        <begin position="36"/>
        <end position="50"/>
    </location>
</feature>
<name>A0ABW2V1V4_9BACL</name>
<evidence type="ECO:0000256" key="1">
    <source>
        <dbReference type="SAM" id="MobiDB-lite"/>
    </source>
</evidence>
<organism evidence="5 6">
    <name type="scientific">Paenibacillus thermoaerophilus</name>
    <dbReference type="NCBI Taxonomy" id="1215385"/>
    <lineage>
        <taxon>Bacteria</taxon>
        <taxon>Bacillati</taxon>
        <taxon>Bacillota</taxon>
        <taxon>Bacilli</taxon>
        <taxon>Bacillales</taxon>
        <taxon>Paenibacillaceae</taxon>
        <taxon>Paenibacillus</taxon>
    </lineage>
</organism>
<dbReference type="Proteomes" id="UP001596528">
    <property type="component" value="Unassembled WGS sequence"/>
</dbReference>
<dbReference type="Gene3D" id="3.50.90.10">
    <property type="entry name" value="YerB-like"/>
    <property type="match status" value="1"/>
</dbReference>
<feature type="domain" description="DUF3048" evidence="3">
    <location>
        <begin position="61"/>
        <end position="201"/>
    </location>
</feature>
<evidence type="ECO:0000259" key="3">
    <source>
        <dbReference type="Pfam" id="PF11258"/>
    </source>
</evidence>
<reference evidence="6" key="1">
    <citation type="journal article" date="2019" name="Int. J. Syst. Evol. Microbiol.">
        <title>The Global Catalogue of Microorganisms (GCM) 10K type strain sequencing project: providing services to taxonomists for standard genome sequencing and annotation.</title>
        <authorList>
            <consortium name="The Broad Institute Genomics Platform"/>
            <consortium name="The Broad Institute Genome Sequencing Center for Infectious Disease"/>
            <person name="Wu L."/>
            <person name="Ma J."/>
        </authorList>
    </citation>
    <scope>NUCLEOTIDE SEQUENCE [LARGE SCALE GENOMIC DNA]</scope>
    <source>
        <strain evidence="6">JCM 18657</strain>
    </source>
</reference>
<dbReference type="SUPFAM" id="SSF159774">
    <property type="entry name" value="YerB-like"/>
    <property type="match status" value="1"/>
</dbReference>
<accession>A0ABW2V1V4</accession>
<feature type="chain" id="PRO_5046479157" evidence="2">
    <location>
        <begin position="29"/>
        <end position="358"/>
    </location>
</feature>
<comment type="caution">
    <text evidence="5">The sequence shown here is derived from an EMBL/GenBank/DDBJ whole genome shotgun (WGS) entry which is preliminary data.</text>
</comment>